<name>A0AAW0ML46_9GOBI</name>
<dbReference type="Proteomes" id="UP001460270">
    <property type="component" value="Unassembled WGS sequence"/>
</dbReference>
<evidence type="ECO:0000313" key="3">
    <source>
        <dbReference type="Proteomes" id="UP001460270"/>
    </source>
</evidence>
<dbReference type="AlphaFoldDB" id="A0AAW0ML46"/>
<dbReference type="EMBL" id="JBBPFD010000044">
    <property type="protein sequence ID" value="KAK7880852.1"/>
    <property type="molecule type" value="Genomic_DNA"/>
</dbReference>
<accession>A0AAW0ML46</accession>
<gene>
    <name evidence="2" type="ORF">WMY93_032513</name>
</gene>
<comment type="caution">
    <text evidence="2">The sequence shown here is derived from an EMBL/GenBank/DDBJ whole genome shotgun (WGS) entry which is preliminary data.</text>
</comment>
<organism evidence="2 3">
    <name type="scientific">Mugilogobius chulae</name>
    <name type="common">yellowstripe goby</name>
    <dbReference type="NCBI Taxonomy" id="88201"/>
    <lineage>
        <taxon>Eukaryota</taxon>
        <taxon>Metazoa</taxon>
        <taxon>Chordata</taxon>
        <taxon>Craniata</taxon>
        <taxon>Vertebrata</taxon>
        <taxon>Euteleostomi</taxon>
        <taxon>Actinopterygii</taxon>
        <taxon>Neopterygii</taxon>
        <taxon>Teleostei</taxon>
        <taxon>Neoteleostei</taxon>
        <taxon>Acanthomorphata</taxon>
        <taxon>Gobiaria</taxon>
        <taxon>Gobiiformes</taxon>
        <taxon>Gobioidei</taxon>
        <taxon>Gobiidae</taxon>
        <taxon>Gobionellinae</taxon>
        <taxon>Mugilogobius</taxon>
    </lineage>
</organism>
<protein>
    <submittedName>
        <fullName evidence="2">Uncharacterized protein</fullName>
    </submittedName>
</protein>
<evidence type="ECO:0000313" key="2">
    <source>
        <dbReference type="EMBL" id="KAK7880852.1"/>
    </source>
</evidence>
<sequence>MTRDRYRTDLHGTPLKRNQHSREKQLAPIAFDTPPANPQSISRNINPQLGTYTTYLHSNLSLPSVDTPMRSSHSYVHKAPRPSTYH</sequence>
<feature type="region of interest" description="Disordered" evidence="1">
    <location>
        <begin position="1"/>
        <end position="24"/>
    </location>
</feature>
<evidence type="ECO:0000256" key="1">
    <source>
        <dbReference type="SAM" id="MobiDB-lite"/>
    </source>
</evidence>
<feature type="compositionally biased region" description="Polar residues" evidence="1">
    <location>
        <begin position="65"/>
        <end position="74"/>
    </location>
</feature>
<reference evidence="3" key="1">
    <citation type="submission" date="2024-04" db="EMBL/GenBank/DDBJ databases">
        <title>Salinicola lusitanus LLJ914,a marine bacterium isolated from the Okinawa Trough.</title>
        <authorList>
            <person name="Li J."/>
        </authorList>
    </citation>
    <scope>NUCLEOTIDE SEQUENCE [LARGE SCALE GENOMIC DNA]</scope>
</reference>
<feature type="region of interest" description="Disordered" evidence="1">
    <location>
        <begin position="65"/>
        <end position="86"/>
    </location>
</feature>
<proteinExistence type="predicted"/>
<feature type="compositionally biased region" description="Basic and acidic residues" evidence="1">
    <location>
        <begin position="1"/>
        <end position="10"/>
    </location>
</feature>
<keyword evidence="3" id="KW-1185">Reference proteome</keyword>